<feature type="region of interest" description="Disordered" evidence="1">
    <location>
        <begin position="1"/>
        <end position="28"/>
    </location>
</feature>
<protein>
    <submittedName>
        <fullName evidence="2">Uncharacterized protein</fullName>
    </submittedName>
</protein>
<sequence length="28" mass="3082">SGQVDFLCRLKRASSGDRNHLPQPTTTP</sequence>
<comment type="caution">
    <text evidence="2">The sequence shown here is derived from an EMBL/GenBank/DDBJ whole genome shotgun (WGS) entry which is preliminary data.</text>
</comment>
<dbReference type="Proteomes" id="UP000708208">
    <property type="component" value="Unassembled WGS sequence"/>
</dbReference>
<evidence type="ECO:0000256" key="1">
    <source>
        <dbReference type="SAM" id="MobiDB-lite"/>
    </source>
</evidence>
<evidence type="ECO:0000313" key="2">
    <source>
        <dbReference type="EMBL" id="CAG7719016.1"/>
    </source>
</evidence>
<reference evidence="2" key="1">
    <citation type="submission" date="2021-06" db="EMBL/GenBank/DDBJ databases">
        <authorList>
            <person name="Hodson N. C."/>
            <person name="Mongue J. A."/>
            <person name="Jaron S. K."/>
        </authorList>
    </citation>
    <scope>NUCLEOTIDE SEQUENCE</scope>
</reference>
<organism evidence="2 3">
    <name type="scientific">Allacma fusca</name>
    <dbReference type="NCBI Taxonomy" id="39272"/>
    <lineage>
        <taxon>Eukaryota</taxon>
        <taxon>Metazoa</taxon>
        <taxon>Ecdysozoa</taxon>
        <taxon>Arthropoda</taxon>
        <taxon>Hexapoda</taxon>
        <taxon>Collembola</taxon>
        <taxon>Symphypleona</taxon>
        <taxon>Sminthuridae</taxon>
        <taxon>Allacma</taxon>
    </lineage>
</organism>
<proteinExistence type="predicted"/>
<evidence type="ECO:0000313" key="3">
    <source>
        <dbReference type="Proteomes" id="UP000708208"/>
    </source>
</evidence>
<gene>
    <name evidence="2" type="ORF">AFUS01_LOCUS8364</name>
</gene>
<accession>A0A8J2JEN0</accession>
<dbReference type="AlphaFoldDB" id="A0A8J2JEN0"/>
<dbReference type="EMBL" id="CAJVCH010057992">
    <property type="protein sequence ID" value="CAG7719016.1"/>
    <property type="molecule type" value="Genomic_DNA"/>
</dbReference>
<name>A0A8J2JEN0_9HEXA</name>
<feature type="non-terminal residue" evidence="2">
    <location>
        <position position="28"/>
    </location>
</feature>
<keyword evidence="3" id="KW-1185">Reference proteome</keyword>